<sequence length="252" mass="27777">MAEIIILGAGWLGKPLCHYFTNKKYRVEGTSRAPSAEPFMKVFTLEGLQLVHDLTLAEAYWVCAIPPRASDPESSYLTMLDEALNLAKTMKCKGFLLCSSTGVYAETDGRYDETGTLAAPTSRRIQVLQEAEQKVLSAGGKILRLAGLVGPQREPGQFVAGKVLRSSAQALVNMVHRDDVIAAIDVVLSNWREARDIYNVCYPAHPTRFEYYQAHCGVKGTDMPEFMSQQTQQRVIDGSAIEALGLRYANAI</sequence>
<reference evidence="2" key="1">
    <citation type="submission" date="2021-03" db="EMBL/GenBank/DDBJ databases">
        <title>Complete Genome of Pseudoalteromonas xiamenensis STKMTI.2, a new potential marine bacterium producing anti-Vibrio compounds.</title>
        <authorList>
            <person name="Handayani D.P."/>
            <person name="Isnansetyo A."/>
            <person name="Istiqomah I."/>
            <person name="Jumina J."/>
        </authorList>
    </citation>
    <scope>NUCLEOTIDE SEQUENCE</scope>
    <source>
        <strain evidence="2">STKMTI.2</strain>
    </source>
</reference>
<dbReference type="EMBL" id="CP072133">
    <property type="protein sequence ID" value="QTH70527.1"/>
    <property type="molecule type" value="Genomic_DNA"/>
</dbReference>
<feature type="domain" description="NAD-dependent epimerase/dehydratase" evidence="1">
    <location>
        <begin position="4"/>
        <end position="201"/>
    </location>
</feature>
<dbReference type="Gene3D" id="3.40.50.720">
    <property type="entry name" value="NAD(P)-binding Rossmann-like Domain"/>
    <property type="match status" value="1"/>
</dbReference>
<dbReference type="InterPro" id="IPR001509">
    <property type="entry name" value="Epimerase_deHydtase"/>
</dbReference>
<dbReference type="InterPro" id="IPR036291">
    <property type="entry name" value="NAD(P)-bd_dom_sf"/>
</dbReference>
<dbReference type="RefSeq" id="WP_208842117.1">
    <property type="nucleotide sequence ID" value="NZ_CP072133.1"/>
</dbReference>
<dbReference type="SUPFAM" id="SSF51735">
    <property type="entry name" value="NAD(P)-binding Rossmann-fold domains"/>
    <property type="match status" value="1"/>
</dbReference>
<organism evidence="2 3">
    <name type="scientific">Pseudoalteromonas xiamenensis</name>
    <dbReference type="NCBI Taxonomy" id="882626"/>
    <lineage>
        <taxon>Bacteria</taxon>
        <taxon>Pseudomonadati</taxon>
        <taxon>Pseudomonadota</taxon>
        <taxon>Gammaproteobacteria</taxon>
        <taxon>Alteromonadales</taxon>
        <taxon>Pseudoalteromonadaceae</taxon>
        <taxon>Pseudoalteromonas</taxon>
    </lineage>
</organism>
<dbReference type="KEGG" id="pxi:J5O05_11175"/>
<proteinExistence type="predicted"/>
<dbReference type="AlphaFoldDB" id="A0A975HK40"/>
<evidence type="ECO:0000313" key="2">
    <source>
        <dbReference type="EMBL" id="QTH70527.1"/>
    </source>
</evidence>
<evidence type="ECO:0000259" key="1">
    <source>
        <dbReference type="Pfam" id="PF01370"/>
    </source>
</evidence>
<evidence type="ECO:0000313" key="3">
    <source>
        <dbReference type="Proteomes" id="UP000664904"/>
    </source>
</evidence>
<gene>
    <name evidence="2" type="ORF">J5O05_11175</name>
</gene>
<accession>A0A975HK40</accession>
<protein>
    <submittedName>
        <fullName evidence="2">NADP-binding protein</fullName>
    </submittedName>
</protein>
<name>A0A975HK40_9GAMM</name>
<keyword evidence="3" id="KW-1185">Reference proteome</keyword>
<dbReference type="Pfam" id="PF01370">
    <property type="entry name" value="Epimerase"/>
    <property type="match status" value="1"/>
</dbReference>
<dbReference type="Proteomes" id="UP000664904">
    <property type="component" value="Chromosome"/>
</dbReference>